<dbReference type="SUPFAM" id="SSF50199">
    <property type="entry name" value="Staphylococcal nuclease"/>
    <property type="match status" value="1"/>
</dbReference>
<dbReference type="InterPro" id="IPR035437">
    <property type="entry name" value="SNase_OB-fold_sf"/>
</dbReference>
<dbReference type="Proteomes" id="UP000584642">
    <property type="component" value="Unassembled WGS sequence"/>
</dbReference>
<dbReference type="PROSITE" id="PS50830">
    <property type="entry name" value="TNASE_3"/>
    <property type="match status" value="1"/>
</dbReference>
<feature type="signal peptide" evidence="1">
    <location>
        <begin position="1"/>
        <end position="28"/>
    </location>
</feature>
<dbReference type="InterPro" id="IPR016071">
    <property type="entry name" value="Staphylococal_nuclease_OB-fold"/>
</dbReference>
<protein>
    <submittedName>
        <fullName evidence="3">Nuclease</fullName>
    </submittedName>
</protein>
<organism evidence="3 4">
    <name type="scientific">Azospirillum oleiclasticum</name>
    <dbReference type="NCBI Taxonomy" id="2735135"/>
    <lineage>
        <taxon>Bacteria</taxon>
        <taxon>Pseudomonadati</taxon>
        <taxon>Pseudomonadota</taxon>
        <taxon>Alphaproteobacteria</taxon>
        <taxon>Rhodospirillales</taxon>
        <taxon>Azospirillaceae</taxon>
        <taxon>Azospirillum</taxon>
    </lineage>
</organism>
<name>A0ABX2TI14_9PROT</name>
<evidence type="ECO:0000259" key="2">
    <source>
        <dbReference type="PROSITE" id="PS50830"/>
    </source>
</evidence>
<evidence type="ECO:0000313" key="4">
    <source>
        <dbReference type="Proteomes" id="UP000584642"/>
    </source>
</evidence>
<feature type="chain" id="PRO_5047347759" evidence="1">
    <location>
        <begin position="29"/>
        <end position="161"/>
    </location>
</feature>
<comment type="caution">
    <text evidence="3">The sequence shown here is derived from an EMBL/GenBank/DDBJ whole genome shotgun (WGS) entry which is preliminary data.</text>
</comment>
<keyword evidence="1" id="KW-0732">Signal</keyword>
<reference evidence="3 4" key="1">
    <citation type="submission" date="2020-05" db="EMBL/GenBank/DDBJ databases">
        <title>Azospirillum oleiclasticum sp. nov, a nitrogen-fixing and heavy crude oil-emulsifying bacterium isolated from the crude oil of Yumen Oilfield.</title>
        <authorList>
            <person name="Wu D."/>
            <person name="Cai M."/>
            <person name="Zhang X."/>
        </authorList>
    </citation>
    <scope>NUCLEOTIDE SEQUENCE [LARGE SCALE GENOMIC DNA]</scope>
    <source>
        <strain evidence="3 4">ROY-1-1-2</strain>
    </source>
</reference>
<feature type="domain" description="TNase-like" evidence="2">
    <location>
        <begin position="43"/>
        <end position="150"/>
    </location>
</feature>
<dbReference type="Gene3D" id="2.40.50.90">
    <property type="match status" value="1"/>
</dbReference>
<sequence length="161" mass="17359">MERKTVRPPFRLLLALAALLVGLSLAPAGQDAGAADRGTSIVGPIAADVLRVVDGDTLTVRAHIWIGHEVETSVRLTGIDTPELRARCPEEREKAREARAFLLRLVGEDPVMLMDIQSDKYGGRVLARVRNAAGADLAQSLIRAGLARPYKGDRRGVWCAG</sequence>
<accession>A0ABX2TI14</accession>
<keyword evidence="4" id="KW-1185">Reference proteome</keyword>
<gene>
    <name evidence="3" type="ORF">HND93_28695</name>
</gene>
<evidence type="ECO:0000256" key="1">
    <source>
        <dbReference type="SAM" id="SignalP"/>
    </source>
</evidence>
<evidence type="ECO:0000313" key="3">
    <source>
        <dbReference type="EMBL" id="NYZ23697.1"/>
    </source>
</evidence>
<proteinExistence type="predicted"/>
<dbReference type="EMBL" id="JABFDB010000031">
    <property type="protein sequence ID" value="NYZ23697.1"/>
    <property type="molecule type" value="Genomic_DNA"/>
</dbReference>
<dbReference type="Pfam" id="PF00565">
    <property type="entry name" value="SNase"/>
    <property type="match status" value="1"/>
</dbReference>
<dbReference type="SMART" id="SM00318">
    <property type="entry name" value="SNc"/>
    <property type="match status" value="1"/>
</dbReference>